<evidence type="ECO:0000256" key="1">
    <source>
        <dbReference type="SAM" id="MobiDB-lite"/>
    </source>
</evidence>
<reference evidence="2" key="1">
    <citation type="submission" date="2009-05" db="EMBL/GenBank/DDBJ databases">
        <title>Oryza sativa Japonica Group genomic DNA, chromosome 6, BAC clone:KMK0024M20, cultivar:Khau Mac Kho.</title>
        <authorList>
            <person name="Matsumoto T."/>
            <person name="Wu J."/>
            <person name="Kanamori H."/>
        </authorList>
    </citation>
    <scope>NUCLEOTIDE SEQUENCE</scope>
    <source>
        <strain evidence="2">IRGC 105143</strain>
    </source>
</reference>
<proteinExistence type="predicted"/>
<dbReference type="EMBL" id="AP011471">
    <property type="protein sequence ID" value="BAX25071.1"/>
    <property type="molecule type" value="Genomic_DNA"/>
</dbReference>
<organism evidence="2">
    <name type="scientific">Oryza alta</name>
    <dbReference type="NCBI Taxonomy" id="52545"/>
    <lineage>
        <taxon>Eukaryota</taxon>
        <taxon>Viridiplantae</taxon>
        <taxon>Streptophyta</taxon>
        <taxon>Embryophyta</taxon>
        <taxon>Tracheophyta</taxon>
        <taxon>Spermatophyta</taxon>
        <taxon>Magnoliopsida</taxon>
        <taxon>Liliopsida</taxon>
        <taxon>Poales</taxon>
        <taxon>Poaceae</taxon>
        <taxon>BOP clade</taxon>
        <taxon>Oryzoideae</taxon>
        <taxon>Oryzeae</taxon>
        <taxon>Oryzinae</taxon>
        <taxon>Oryza</taxon>
    </lineage>
</organism>
<accession>A0A1V1H3P8</accession>
<feature type="region of interest" description="Disordered" evidence="1">
    <location>
        <begin position="1"/>
        <end position="30"/>
    </location>
</feature>
<name>A0A1V1H3P8_9ORYZ</name>
<protein>
    <submittedName>
        <fullName evidence="2">Uncharacterized protein</fullName>
    </submittedName>
</protein>
<gene>
    <name evidence="2" type="primary">OA_BBa0065J20.29</name>
</gene>
<dbReference type="AlphaFoldDB" id="A0A1V1H3P8"/>
<evidence type="ECO:0000313" key="2">
    <source>
        <dbReference type="EMBL" id="BAX25071.1"/>
    </source>
</evidence>
<sequence length="121" mass="13072">MARGPTARPKARQFGPAQARHGPTGVVLVPARPDSRAVPGLLPRHEGTMGYRAFGPARHGPILIGPCLGHRWSTWAGTARPGMLVEPCRADKSWPGHDWAWAVPGRAARLAIYRFTILVAV</sequence>